<dbReference type="GO" id="GO:0005524">
    <property type="term" value="F:ATP binding"/>
    <property type="evidence" value="ECO:0007669"/>
    <property type="project" value="InterPro"/>
</dbReference>
<dbReference type="PANTHER" id="PTHR30050">
    <property type="entry name" value="CHROMOSOMAL REPLICATION INITIATOR PROTEIN DNAA"/>
    <property type="match status" value="1"/>
</dbReference>
<keyword evidence="3" id="KW-1185">Reference proteome</keyword>
<evidence type="ECO:0000259" key="1">
    <source>
        <dbReference type="SMART" id="SM00382"/>
    </source>
</evidence>
<feature type="domain" description="AAA+ ATPase" evidence="1">
    <location>
        <begin position="184"/>
        <end position="308"/>
    </location>
</feature>
<protein>
    <submittedName>
        <fullName evidence="2">DNA replication protein DnaC</fullName>
    </submittedName>
</protein>
<proteinExistence type="predicted"/>
<dbReference type="InterPro" id="IPR003593">
    <property type="entry name" value="AAA+_ATPase"/>
</dbReference>
<dbReference type="STRING" id="393762.SAMN05660472_02687"/>
<dbReference type="InterPro" id="IPR027417">
    <property type="entry name" value="P-loop_NTPase"/>
</dbReference>
<sequence length="324" mass="37698">MYNQIIKDILRGYERKRQQNQRQLERRIEEVYLKVPEIQTVDTEIKKTGIALSKALINHTENPQDLLATFKNRLDQLRQDKAILLTENNIPLEYLEEQYHCTYCKDTGFLPAGEKCSCLKQQLINYTYAMSNLTSILQKENFHSFNIDLFSDKPFDGHEKTPRENMLDILNICEGFVFNFDGNQEENLLFFGATGLGKTFLANCIAKGLLDKGKVVVYQTAFKILEILQDLRFHNPQDKEKAQLLFDAELLIIDDLGTEMTNTFTNSELFNIINSRLLSNKKTIISTNLTPADIGERYDDRICSRLFSKYTVLKFYGKDLRWEK</sequence>
<dbReference type="RefSeq" id="WP_090554495.1">
    <property type="nucleotide sequence ID" value="NZ_FNFP01000009.1"/>
</dbReference>
<gene>
    <name evidence="2" type="ORF">SAMN05660472_02687</name>
</gene>
<dbReference type="CDD" id="cd00009">
    <property type="entry name" value="AAA"/>
    <property type="match status" value="1"/>
</dbReference>
<dbReference type="OrthoDB" id="9776217at2"/>
<dbReference type="EMBL" id="FNFP01000009">
    <property type="protein sequence ID" value="SDL14355.1"/>
    <property type="molecule type" value="Genomic_DNA"/>
</dbReference>
<dbReference type="Proteomes" id="UP000198718">
    <property type="component" value="Unassembled WGS sequence"/>
</dbReference>
<dbReference type="Pfam" id="PF01695">
    <property type="entry name" value="IstB_IS21"/>
    <property type="match status" value="1"/>
</dbReference>
<reference evidence="2" key="1">
    <citation type="submission" date="2016-10" db="EMBL/GenBank/DDBJ databases">
        <authorList>
            <person name="de Groot N.N."/>
        </authorList>
    </citation>
    <scope>NUCLEOTIDE SEQUENCE [LARGE SCALE GENOMIC DNA]</scope>
    <source>
        <strain evidence="2">DSM 18346</strain>
    </source>
</reference>
<dbReference type="Gene3D" id="3.40.50.300">
    <property type="entry name" value="P-loop containing nucleotide triphosphate hydrolases"/>
    <property type="match status" value="1"/>
</dbReference>
<evidence type="ECO:0000313" key="3">
    <source>
        <dbReference type="Proteomes" id="UP000198718"/>
    </source>
</evidence>
<dbReference type="GO" id="GO:0006260">
    <property type="term" value="P:DNA replication"/>
    <property type="evidence" value="ECO:0007669"/>
    <property type="project" value="TreeGrafter"/>
</dbReference>
<dbReference type="PANTHER" id="PTHR30050:SF4">
    <property type="entry name" value="ATP-BINDING PROTEIN RV3427C IN INSERTION SEQUENCE-RELATED"/>
    <property type="match status" value="1"/>
</dbReference>
<dbReference type="SMART" id="SM00382">
    <property type="entry name" value="AAA"/>
    <property type="match status" value="1"/>
</dbReference>
<dbReference type="NCBIfam" id="NF005304">
    <property type="entry name" value="PRK06835.1"/>
    <property type="match status" value="1"/>
</dbReference>
<organism evidence="2 3">
    <name type="scientific">Natronincola ferrireducens</name>
    <dbReference type="NCBI Taxonomy" id="393762"/>
    <lineage>
        <taxon>Bacteria</taxon>
        <taxon>Bacillati</taxon>
        <taxon>Bacillota</taxon>
        <taxon>Clostridia</taxon>
        <taxon>Peptostreptococcales</taxon>
        <taxon>Natronincolaceae</taxon>
        <taxon>Natronincola</taxon>
    </lineage>
</organism>
<name>A0A1G9HNB6_9FIRM</name>
<dbReference type="AlphaFoldDB" id="A0A1G9HNB6"/>
<evidence type="ECO:0000313" key="2">
    <source>
        <dbReference type="EMBL" id="SDL14355.1"/>
    </source>
</evidence>
<dbReference type="InterPro" id="IPR002611">
    <property type="entry name" value="IstB_ATP-bd"/>
</dbReference>
<accession>A0A1G9HNB6</accession>
<dbReference type="SUPFAM" id="SSF52540">
    <property type="entry name" value="P-loop containing nucleoside triphosphate hydrolases"/>
    <property type="match status" value="1"/>
</dbReference>